<evidence type="ECO:0000256" key="3">
    <source>
        <dbReference type="ARBA" id="ARBA00007592"/>
    </source>
</evidence>
<feature type="site" description="Part of a proton relay during catalysis" evidence="12">
    <location>
        <position position="46"/>
    </location>
</feature>
<keyword evidence="7 12" id="KW-0220">Diaminopimelate biosynthesis</keyword>
<dbReference type="PIRSF" id="PIRSF001365">
    <property type="entry name" value="DHDPS"/>
    <property type="match status" value="1"/>
</dbReference>
<proteinExistence type="inferred from homology"/>
<evidence type="ECO:0000256" key="7">
    <source>
        <dbReference type="ARBA" id="ARBA00022915"/>
    </source>
</evidence>
<keyword evidence="9 12" id="KW-0456">Lyase</keyword>
<dbReference type="SUPFAM" id="SSF51569">
    <property type="entry name" value="Aldolase"/>
    <property type="match status" value="1"/>
</dbReference>
<comment type="function">
    <text evidence="1 12">Catalyzes the condensation of (S)-aspartate-beta-semialdehyde [(S)-ASA] and pyruvate to 4-hydroxy-tetrahydrodipicolinate (HTPA).</text>
</comment>
<evidence type="ECO:0000256" key="8">
    <source>
        <dbReference type="ARBA" id="ARBA00023154"/>
    </source>
</evidence>
<reference evidence="14 15" key="1">
    <citation type="submission" date="2023-03" db="EMBL/GenBank/DDBJ databases">
        <title>Bacillus Genome Sequencing.</title>
        <authorList>
            <person name="Dunlap C."/>
        </authorList>
    </citation>
    <scope>NUCLEOTIDE SEQUENCE [LARGE SCALE GENOMIC DNA]</scope>
    <source>
        <strain evidence="14 15">NRS-1717</strain>
    </source>
</reference>
<comment type="similarity">
    <text evidence="3 12 13">Belongs to the DapA family.</text>
</comment>
<evidence type="ECO:0000256" key="10">
    <source>
        <dbReference type="ARBA" id="ARBA00023270"/>
    </source>
</evidence>
<evidence type="ECO:0000256" key="9">
    <source>
        <dbReference type="ARBA" id="ARBA00023239"/>
    </source>
</evidence>
<comment type="pathway">
    <text evidence="2 12">Amino-acid biosynthesis; L-lysine biosynthesis via DAP pathway; (S)-tetrahydrodipicolinate from L-aspartate: step 3/4.</text>
</comment>
<dbReference type="InterPro" id="IPR013785">
    <property type="entry name" value="Aldolase_TIM"/>
</dbReference>
<evidence type="ECO:0000256" key="12">
    <source>
        <dbReference type="HAMAP-Rule" id="MF_00418"/>
    </source>
</evidence>
<keyword evidence="15" id="KW-1185">Reference proteome</keyword>
<comment type="subunit">
    <text evidence="12">Homotetramer; dimer of dimers.</text>
</comment>
<dbReference type="InterPro" id="IPR005263">
    <property type="entry name" value="DapA"/>
</dbReference>
<accession>A0ABU6NZN7</accession>
<feature type="binding site" evidence="12">
    <location>
        <position position="205"/>
    </location>
    <ligand>
        <name>pyruvate</name>
        <dbReference type="ChEBI" id="CHEBI:15361"/>
    </ligand>
</feature>
<dbReference type="PANTHER" id="PTHR12128:SF66">
    <property type="entry name" value="4-HYDROXY-2-OXOGLUTARATE ALDOLASE, MITOCHONDRIAL"/>
    <property type="match status" value="1"/>
</dbReference>
<feature type="binding site" evidence="12">
    <location>
        <position position="47"/>
    </location>
    <ligand>
        <name>pyruvate</name>
        <dbReference type="ChEBI" id="CHEBI:15361"/>
    </ligand>
</feature>
<feature type="site" description="Part of a proton relay during catalysis" evidence="12">
    <location>
        <position position="109"/>
    </location>
</feature>
<dbReference type="PROSITE" id="PS00666">
    <property type="entry name" value="DHDPS_2"/>
    <property type="match status" value="1"/>
</dbReference>
<comment type="caution">
    <text evidence="12">Was originally thought to be a dihydrodipicolinate synthase (DHDPS), catalyzing the condensation of (S)-aspartate-beta-semialdehyde [(S)-ASA] and pyruvate to dihydrodipicolinate (DHDP). However, it was shown in E.coli that the product of the enzymatic reaction is not dihydrodipicolinate but in fact (4S)-4-hydroxy-2,3,4,5-tetrahydro-(2S)-dipicolinic acid (HTPA), and that the consecutive dehydration reaction leading to DHDP is not spontaneous but catalyzed by DapB.</text>
</comment>
<evidence type="ECO:0000313" key="15">
    <source>
        <dbReference type="Proteomes" id="UP001342826"/>
    </source>
</evidence>
<dbReference type="Gene3D" id="3.20.20.70">
    <property type="entry name" value="Aldolase class I"/>
    <property type="match status" value="1"/>
</dbReference>
<dbReference type="HAMAP" id="MF_00418">
    <property type="entry name" value="DapA"/>
    <property type="match status" value="1"/>
</dbReference>
<comment type="catalytic activity">
    <reaction evidence="11 12">
        <text>L-aspartate 4-semialdehyde + pyruvate = (2S,4S)-4-hydroxy-2,3,4,5-tetrahydrodipicolinate + H2O + H(+)</text>
        <dbReference type="Rhea" id="RHEA:34171"/>
        <dbReference type="ChEBI" id="CHEBI:15361"/>
        <dbReference type="ChEBI" id="CHEBI:15377"/>
        <dbReference type="ChEBI" id="CHEBI:15378"/>
        <dbReference type="ChEBI" id="CHEBI:67139"/>
        <dbReference type="ChEBI" id="CHEBI:537519"/>
        <dbReference type="EC" id="4.3.3.7"/>
    </reaction>
</comment>
<dbReference type="PRINTS" id="PR00146">
    <property type="entry name" value="DHPICSNTHASE"/>
</dbReference>
<evidence type="ECO:0000256" key="1">
    <source>
        <dbReference type="ARBA" id="ARBA00003294"/>
    </source>
</evidence>
<dbReference type="GO" id="GO:0008840">
    <property type="term" value="F:4-hydroxy-tetrahydrodipicolinate synthase activity"/>
    <property type="evidence" value="ECO:0007669"/>
    <property type="project" value="UniProtKB-EC"/>
</dbReference>
<comment type="subcellular location">
    <subcellularLocation>
        <location evidence="12">Cytoplasm</location>
    </subcellularLocation>
</comment>
<dbReference type="RefSeq" id="WP_082799882.1">
    <property type="nucleotide sequence ID" value="NZ_JARTFQ010000005.1"/>
</dbReference>
<dbReference type="PANTHER" id="PTHR12128">
    <property type="entry name" value="DIHYDRODIPICOLINATE SYNTHASE"/>
    <property type="match status" value="1"/>
</dbReference>
<dbReference type="Pfam" id="PF00701">
    <property type="entry name" value="DHDPS"/>
    <property type="match status" value="1"/>
</dbReference>
<comment type="caution">
    <text evidence="14">The sequence shown here is derived from an EMBL/GenBank/DDBJ whole genome shotgun (WGS) entry which is preliminary data.</text>
</comment>
<dbReference type="EC" id="4.3.3.7" evidence="4 12"/>
<evidence type="ECO:0000256" key="13">
    <source>
        <dbReference type="PIRNR" id="PIRNR001365"/>
    </source>
</evidence>
<dbReference type="SMART" id="SM01130">
    <property type="entry name" value="DHDPS"/>
    <property type="match status" value="1"/>
</dbReference>
<evidence type="ECO:0000256" key="11">
    <source>
        <dbReference type="ARBA" id="ARBA00047836"/>
    </source>
</evidence>
<evidence type="ECO:0000256" key="5">
    <source>
        <dbReference type="ARBA" id="ARBA00022490"/>
    </source>
</evidence>
<dbReference type="InterPro" id="IPR020625">
    <property type="entry name" value="Schiff_base-form_aldolases_AS"/>
</dbReference>
<feature type="active site" description="Proton donor/acceptor" evidence="12">
    <location>
        <position position="135"/>
    </location>
</feature>
<protein>
    <recommendedName>
        <fullName evidence="4 12">4-hydroxy-tetrahydrodipicolinate synthase</fullName>
        <shortName evidence="12">HTPA synthase</shortName>
        <ecNumber evidence="4 12">4.3.3.7</ecNumber>
    </recommendedName>
</protein>
<dbReference type="EMBL" id="JARTFS010000011">
    <property type="protein sequence ID" value="MED4402310.1"/>
    <property type="molecule type" value="Genomic_DNA"/>
</dbReference>
<name>A0ABU6NZN7_9BACI</name>
<keyword evidence="6 12" id="KW-0028">Amino-acid biosynthesis</keyword>
<evidence type="ECO:0000256" key="6">
    <source>
        <dbReference type="ARBA" id="ARBA00022605"/>
    </source>
</evidence>
<keyword evidence="8 12" id="KW-0457">Lysine biosynthesis</keyword>
<evidence type="ECO:0000256" key="4">
    <source>
        <dbReference type="ARBA" id="ARBA00012086"/>
    </source>
</evidence>
<evidence type="ECO:0000313" key="14">
    <source>
        <dbReference type="EMBL" id="MED4402310.1"/>
    </source>
</evidence>
<evidence type="ECO:0000256" key="2">
    <source>
        <dbReference type="ARBA" id="ARBA00005120"/>
    </source>
</evidence>
<dbReference type="Proteomes" id="UP001342826">
    <property type="component" value="Unassembled WGS sequence"/>
</dbReference>
<feature type="active site" description="Schiff-base intermediate with substrate" evidence="12">
    <location>
        <position position="163"/>
    </location>
</feature>
<keyword evidence="5 12" id="KW-0963">Cytoplasm</keyword>
<keyword evidence="10 12" id="KW-0704">Schiff base</keyword>
<organism evidence="14 15">
    <name type="scientific">Metabacillus fastidiosus</name>
    <dbReference type="NCBI Taxonomy" id="1458"/>
    <lineage>
        <taxon>Bacteria</taxon>
        <taxon>Bacillati</taxon>
        <taxon>Bacillota</taxon>
        <taxon>Bacilli</taxon>
        <taxon>Bacillales</taxon>
        <taxon>Bacillaceae</taxon>
        <taxon>Metabacillus</taxon>
    </lineage>
</organism>
<dbReference type="CDD" id="cd00950">
    <property type="entry name" value="DHDPS"/>
    <property type="match status" value="1"/>
</dbReference>
<dbReference type="NCBIfam" id="TIGR00674">
    <property type="entry name" value="dapA"/>
    <property type="match status" value="1"/>
</dbReference>
<gene>
    <name evidence="12 14" type="primary">dapA</name>
    <name evidence="14" type="ORF">P9271_13385</name>
</gene>
<dbReference type="InterPro" id="IPR002220">
    <property type="entry name" value="DapA-like"/>
</dbReference>
<sequence length="294" mass="32160">MTDFGQLLTAMVTPFNDRLEIDYDKITDLIEHLIKTGTDTLVIGGTTGEPSTLSKAEKKSLFKFVVEEVRGRCKVIAGTGTNDTKSSIEMTREAEEMGVDGILLVVPYYNKPSQEGLYQHFKTISDSTNLPIILYNIPGRTAANLSVDTILRLSKIDNIIGVKEASGDLSKVAFILEKTPSGFRIYSGDDSLALPVLSVGGHGVISVASHVIGSEMKMMITSFLAGKVKEAADIHRKLLPIFEGLFITTNPSPVKFALQTKGIHVGSVRLPLVPVTDSEAVFITDLFEEFYRRF</sequence>
<dbReference type="GeneID" id="301140433"/>